<evidence type="ECO:0000256" key="1">
    <source>
        <dbReference type="SAM" id="MobiDB-lite"/>
    </source>
</evidence>
<name>A0AA43QU69_9LECA</name>
<evidence type="ECO:0000313" key="3">
    <source>
        <dbReference type="Proteomes" id="UP001161017"/>
    </source>
</evidence>
<feature type="region of interest" description="Disordered" evidence="1">
    <location>
        <begin position="440"/>
        <end position="472"/>
    </location>
</feature>
<accession>A0AA43QU69</accession>
<sequence length="766" mass="83510">MRPNISYDLDFDSGSREDGGPLNAQFDVFSDPNCSNSSLLETLWDEGSHLTRIKDMYDLRSRIFSMKSVRARYGMADDRLGDPTSVAGWNNTAVICPNEDTFICNGRDSTPYGSTIKRDFATFAPGYPPMVGQFATNDCSGPMSEDNSTAHPVNGRVTQAVPTINGGGDCIAWYPILDEQHGPSVGVQFGQEERVQQVDFFKSNPGCEADEKSSSLEGDIAAPSCCDKSAGGFLGTMGAGAIPIDFGTTRIVTLEAFALHLHPSSALPAIEHQSSSLDPFNLDLDLPFIGQSDPESPTFPLLNVDPTTAKAHPSLPPAVKLVNNVCTPYQPIFNSSKATLQLSTGLKAYNSSNDSMGTMQFDIFSSANCSNGTLIQTVWPTGDTIFTRITKEQEPRMYLMKSVRVRTMGGEKGGAMPTSWNETAILCHDEKLPCVKRDETTRGSHIAHKRHGMSGWMAHKRQHKQRDSSSRIAQYSTTDCSKKPITHYHSIDDEFLTAKPHQGLCSAYQPILNQTEGPSLGINFGSASDKIDELQIFIDNGKCDFDQGSYGIAVPESCCDALFGGLLGTIYRNGTSDFGADINLGKNNEACVWVTRTMMTPNPVSTSQYNVFNCSSGLITDKRVWPKVSGAGLVHNTKIEPRRYIYPHSPDTEQCVPWYPVVDQQHGRSVGISFGTNNESISQLQVFKESPECTAAYNGKTKERWSLTPWECCDGSNGLLGVINANGTSNAFGVRKGLGSNPGACVNIGKDGNEAFWRMRYMKAIV</sequence>
<reference evidence="2" key="1">
    <citation type="journal article" date="2023" name="Genome Biol. Evol.">
        <title>First Whole Genome Sequence and Flow Cytometry Genome Size Data for the Lichen-Forming Fungus Ramalina farinacea (Ascomycota).</title>
        <authorList>
            <person name="Llewellyn T."/>
            <person name="Mian S."/>
            <person name="Hill R."/>
            <person name="Leitch I.J."/>
            <person name="Gaya E."/>
        </authorList>
    </citation>
    <scope>NUCLEOTIDE SEQUENCE</scope>
    <source>
        <strain evidence="2">LIQ254RAFAR</strain>
    </source>
</reference>
<keyword evidence="3" id="KW-1185">Reference proteome</keyword>
<dbReference type="AlphaFoldDB" id="A0AA43QU69"/>
<organism evidence="2 3">
    <name type="scientific">Ramalina farinacea</name>
    <dbReference type="NCBI Taxonomy" id="258253"/>
    <lineage>
        <taxon>Eukaryota</taxon>
        <taxon>Fungi</taxon>
        <taxon>Dikarya</taxon>
        <taxon>Ascomycota</taxon>
        <taxon>Pezizomycotina</taxon>
        <taxon>Lecanoromycetes</taxon>
        <taxon>OSLEUM clade</taxon>
        <taxon>Lecanoromycetidae</taxon>
        <taxon>Lecanorales</taxon>
        <taxon>Lecanorineae</taxon>
        <taxon>Ramalinaceae</taxon>
        <taxon>Ramalina</taxon>
    </lineage>
</organism>
<proteinExistence type="predicted"/>
<protein>
    <submittedName>
        <fullName evidence="2">Uncharacterized protein</fullName>
    </submittedName>
</protein>
<dbReference type="EMBL" id="JAPUFD010000019">
    <property type="protein sequence ID" value="MDI1492552.1"/>
    <property type="molecule type" value="Genomic_DNA"/>
</dbReference>
<feature type="compositionally biased region" description="Basic residues" evidence="1">
    <location>
        <begin position="445"/>
        <end position="464"/>
    </location>
</feature>
<gene>
    <name evidence="2" type="ORF">OHK93_003766</name>
</gene>
<evidence type="ECO:0000313" key="2">
    <source>
        <dbReference type="EMBL" id="MDI1492552.1"/>
    </source>
</evidence>
<dbReference type="Proteomes" id="UP001161017">
    <property type="component" value="Unassembled WGS sequence"/>
</dbReference>
<comment type="caution">
    <text evidence="2">The sequence shown here is derived from an EMBL/GenBank/DDBJ whole genome shotgun (WGS) entry which is preliminary data.</text>
</comment>